<organism evidence="1 2">
    <name type="scientific">Roseococcus pinisoli</name>
    <dbReference type="NCBI Taxonomy" id="2835040"/>
    <lineage>
        <taxon>Bacteria</taxon>
        <taxon>Pseudomonadati</taxon>
        <taxon>Pseudomonadota</taxon>
        <taxon>Alphaproteobacteria</taxon>
        <taxon>Acetobacterales</taxon>
        <taxon>Roseomonadaceae</taxon>
        <taxon>Roseococcus</taxon>
    </lineage>
</organism>
<dbReference type="RefSeq" id="WP_213669749.1">
    <property type="nucleotide sequence ID" value="NZ_JAHCDA010000002.1"/>
</dbReference>
<dbReference type="Proteomes" id="UP000766336">
    <property type="component" value="Unassembled WGS sequence"/>
</dbReference>
<protein>
    <submittedName>
        <fullName evidence="1">Uncharacterized protein</fullName>
    </submittedName>
</protein>
<accession>A0ABS5QDK9</accession>
<reference evidence="1 2" key="1">
    <citation type="submission" date="2021-05" db="EMBL/GenBank/DDBJ databases">
        <title>Roseococcus sp. XZZS9, whole genome shotgun sequencing project.</title>
        <authorList>
            <person name="Zhao G."/>
            <person name="Shen L."/>
        </authorList>
    </citation>
    <scope>NUCLEOTIDE SEQUENCE [LARGE SCALE GENOMIC DNA]</scope>
    <source>
        <strain evidence="1 2">XZZS9</strain>
    </source>
</reference>
<comment type="caution">
    <text evidence="1">The sequence shown here is derived from an EMBL/GenBank/DDBJ whole genome shotgun (WGS) entry which is preliminary data.</text>
</comment>
<proteinExistence type="predicted"/>
<keyword evidence="2" id="KW-1185">Reference proteome</keyword>
<name>A0ABS5QDK9_9PROT</name>
<gene>
    <name evidence="1" type="ORF">KHU32_08835</name>
</gene>
<dbReference type="EMBL" id="JAHCDA010000002">
    <property type="protein sequence ID" value="MBS7811040.1"/>
    <property type="molecule type" value="Genomic_DNA"/>
</dbReference>
<evidence type="ECO:0000313" key="2">
    <source>
        <dbReference type="Proteomes" id="UP000766336"/>
    </source>
</evidence>
<sequence length="45" mass="4666">MLIASFVQVFERANNVPLDAIHMAEGDGGNAVLSPERVGNSAGNP</sequence>
<evidence type="ECO:0000313" key="1">
    <source>
        <dbReference type="EMBL" id="MBS7811040.1"/>
    </source>
</evidence>